<dbReference type="InterPro" id="IPR011991">
    <property type="entry name" value="ArsR-like_HTH"/>
</dbReference>
<dbReference type="OrthoDB" id="3733172at2"/>
<dbReference type="GO" id="GO:0003700">
    <property type="term" value="F:DNA-binding transcription factor activity"/>
    <property type="evidence" value="ECO:0007669"/>
    <property type="project" value="InterPro"/>
</dbReference>
<proteinExistence type="predicted"/>
<dbReference type="InterPro" id="IPR036388">
    <property type="entry name" value="WH-like_DNA-bd_sf"/>
</dbReference>
<reference evidence="2 3" key="1">
    <citation type="submission" date="2016-10" db="EMBL/GenBank/DDBJ databases">
        <authorList>
            <person name="de Groot N.N."/>
        </authorList>
    </citation>
    <scope>NUCLEOTIDE SEQUENCE [LARGE SCALE GENOMIC DNA]</scope>
    <source>
        <strain evidence="2 3">DSM 21800</strain>
    </source>
</reference>
<dbReference type="CDD" id="cd00090">
    <property type="entry name" value="HTH_ARSR"/>
    <property type="match status" value="1"/>
</dbReference>
<organism evidence="2 3">
    <name type="scientific">Microlunatus soli</name>
    <dbReference type="NCBI Taxonomy" id="630515"/>
    <lineage>
        <taxon>Bacteria</taxon>
        <taxon>Bacillati</taxon>
        <taxon>Actinomycetota</taxon>
        <taxon>Actinomycetes</taxon>
        <taxon>Propionibacteriales</taxon>
        <taxon>Propionibacteriaceae</taxon>
        <taxon>Microlunatus</taxon>
    </lineage>
</organism>
<dbReference type="SUPFAM" id="SSF46785">
    <property type="entry name" value="Winged helix' DNA-binding domain"/>
    <property type="match status" value="1"/>
</dbReference>
<feature type="domain" description="HTH arsR-type" evidence="1">
    <location>
        <begin position="9"/>
        <end position="86"/>
    </location>
</feature>
<dbReference type="AlphaFoldDB" id="A0A1H1P431"/>
<keyword evidence="3" id="KW-1185">Reference proteome</keyword>
<protein>
    <submittedName>
        <fullName evidence="2">Helix-turn-helix domain-containing protein</fullName>
    </submittedName>
</protein>
<dbReference type="InterPro" id="IPR001845">
    <property type="entry name" value="HTH_ArsR_DNA-bd_dom"/>
</dbReference>
<name>A0A1H1P431_9ACTN</name>
<dbReference type="Gene3D" id="1.10.10.10">
    <property type="entry name" value="Winged helix-like DNA-binding domain superfamily/Winged helix DNA-binding domain"/>
    <property type="match status" value="1"/>
</dbReference>
<dbReference type="RefSeq" id="WP_091520094.1">
    <property type="nucleotide sequence ID" value="NZ_LT629772.1"/>
</dbReference>
<gene>
    <name evidence="2" type="ORF">SAMN04489812_0757</name>
</gene>
<evidence type="ECO:0000313" key="2">
    <source>
        <dbReference type="EMBL" id="SDS06026.1"/>
    </source>
</evidence>
<dbReference type="STRING" id="630515.SAMN04489812_0757"/>
<dbReference type="Proteomes" id="UP000199103">
    <property type="component" value="Chromosome I"/>
</dbReference>
<dbReference type="Pfam" id="PF12840">
    <property type="entry name" value="HTH_20"/>
    <property type="match status" value="1"/>
</dbReference>
<evidence type="ECO:0000259" key="1">
    <source>
        <dbReference type="SMART" id="SM00418"/>
    </source>
</evidence>
<accession>A0A1H1P431</accession>
<dbReference type="InterPro" id="IPR036390">
    <property type="entry name" value="WH_DNA-bd_sf"/>
</dbReference>
<evidence type="ECO:0000313" key="3">
    <source>
        <dbReference type="Proteomes" id="UP000199103"/>
    </source>
</evidence>
<sequence>MISPEPTTAQLRVLSHPTRLALLRRLRSDGPATARALGREFAIDSGAISYHLRRLAEGGQIVEDVERGTRRERWWRAAEAFTQFETARHHDHDQLSREYLQAVVLSKADELQRIASTVAASPQDWLDATTFFDSELSLTATATEELKQELLAVIDRYRDHPCADSDDARRVAAHLQLYPRS</sequence>
<dbReference type="EMBL" id="LT629772">
    <property type="protein sequence ID" value="SDS06026.1"/>
    <property type="molecule type" value="Genomic_DNA"/>
</dbReference>
<dbReference type="SMART" id="SM00418">
    <property type="entry name" value="HTH_ARSR"/>
    <property type="match status" value="1"/>
</dbReference>